<keyword evidence="3" id="KW-1185">Reference proteome</keyword>
<feature type="transmembrane region" description="Helical" evidence="1">
    <location>
        <begin position="32"/>
        <end position="54"/>
    </location>
</feature>
<evidence type="ECO:0000256" key="1">
    <source>
        <dbReference type="SAM" id="Phobius"/>
    </source>
</evidence>
<organism evidence="2 3">
    <name type="scientific">Enterococcus rivorum</name>
    <dbReference type="NCBI Taxonomy" id="762845"/>
    <lineage>
        <taxon>Bacteria</taxon>
        <taxon>Bacillati</taxon>
        <taxon>Bacillota</taxon>
        <taxon>Bacilli</taxon>
        <taxon>Lactobacillales</taxon>
        <taxon>Enterococcaceae</taxon>
        <taxon>Enterococcus</taxon>
    </lineage>
</organism>
<dbReference type="InterPro" id="IPR052712">
    <property type="entry name" value="Acid_resist_chaperone_HdeD"/>
</dbReference>
<evidence type="ECO:0000313" key="3">
    <source>
        <dbReference type="Proteomes" id="UP000095256"/>
    </source>
</evidence>
<feature type="transmembrane region" description="Helical" evidence="1">
    <location>
        <begin position="123"/>
        <end position="143"/>
    </location>
</feature>
<proteinExistence type="predicted"/>
<dbReference type="PANTHER" id="PTHR34989:SF1">
    <property type="entry name" value="PROTEIN HDED"/>
    <property type="match status" value="1"/>
</dbReference>
<dbReference type="PANTHER" id="PTHR34989">
    <property type="entry name" value="PROTEIN HDED"/>
    <property type="match status" value="1"/>
</dbReference>
<name>A0A1E5KS52_9ENTE</name>
<gene>
    <name evidence="2" type="ORF">BCR26_06850</name>
</gene>
<sequence length="172" mass="19177">MERERKNHWGYLLIGILYLLVSLLVFRNPAESLLALTIVFAVTAIIAGVVEITVNYKEKKEYGAKANFSIFMGVVDILIGIFFLWNFSAGMVALPIIFAIWFIVGSVANLFTLDFAKMISNGYYWFSLIVNILSIIVGGILLFHPILLIATVTFLVGCYFLINGILAIIVAF</sequence>
<feature type="transmembrane region" description="Helical" evidence="1">
    <location>
        <begin position="9"/>
        <end position="26"/>
    </location>
</feature>
<dbReference type="OrthoDB" id="2456403at2"/>
<evidence type="ECO:0000313" key="2">
    <source>
        <dbReference type="EMBL" id="OEH80717.1"/>
    </source>
</evidence>
<dbReference type="Proteomes" id="UP000095256">
    <property type="component" value="Unassembled WGS sequence"/>
</dbReference>
<evidence type="ECO:0008006" key="4">
    <source>
        <dbReference type="Google" id="ProtNLM"/>
    </source>
</evidence>
<dbReference type="RefSeq" id="WP_069700235.1">
    <property type="nucleotide sequence ID" value="NZ_JAGGMA010000001.1"/>
</dbReference>
<dbReference type="InterPro" id="IPR005325">
    <property type="entry name" value="DUF308_memb"/>
</dbReference>
<comment type="caution">
    <text evidence="2">The sequence shown here is derived from an EMBL/GenBank/DDBJ whole genome shotgun (WGS) entry which is preliminary data.</text>
</comment>
<feature type="transmembrane region" description="Helical" evidence="1">
    <location>
        <begin position="91"/>
        <end position="111"/>
    </location>
</feature>
<feature type="transmembrane region" description="Helical" evidence="1">
    <location>
        <begin position="66"/>
        <end position="85"/>
    </location>
</feature>
<dbReference type="STRING" id="762845.BCR26_06850"/>
<protein>
    <recommendedName>
        <fullName evidence="4">Acid-resistance membrane protein</fullName>
    </recommendedName>
</protein>
<keyword evidence="1" id="KW-1133">Transmembrane helix</keyword>
<dbReference type="Pfam" id="PF03729">
    <property type="entry name" value="DUF308"/>
    <property type="match status" value="2"/>
</dbReference>
<accession>A0A1E5KS52</accession>
<dbReference type="EMBL" id="MIEK01000081">
    <property type="protein sequence ID" value="OEH80717.1"/>
    <property type="molecule type" value="Genomic_DNA"/>
</dbReference>
<dbReference type="AlphaFoldDB" id="A0A1E5KS52"/>
<dbReference type="GO" id="GO:0005886">
    <property type="term" value="C:plasma membrane"/>
    <property type="evidence" value="ECO:0007669"/>
    <property type="project" value="TreeGrafter"/>
</dbReference>
<reference evidence="2 3" key="1">
    <citation type="submission" date="2016-09" db="EMBL/GenBank/DDBJ databases">
        <authorList>
            <person name="Capua I."/>
            <person name="De Benedictis P."/>
            <person name="Joannis T."/>
            <person name="Lombin L.H."/>
            <person name="Cattoli G."/>
        </authorList>
    </citation>
    <scope>NUCLEOTIDE SEQUENCE [LARGE SCALE GENOMIC DNA]</scope>
    <source>
        <strain evidence="2 3">LMG 25899</strain>
    </source>
</reference>
<keyword evidence="1" id="KW-0472">Membrane</keyword>
<feature type="transmembrane region" description="Helical" evidence="1">
    <location>
        <begin position="149"/>
        <end position="171"/>
    </location>
</feature>
<keyword evidence="1" id="KW-0812">Transmembrane</keyword>